<dbReference type="PANTHER" id="PTHR31126">
    <property type="entry name" value="TYROSINE-PROTEIN PHOSPHATASE"/>
    <property type="match status" value="1"/>
</dbReference>
<dbReference type="GO" id="GO:0004721">
    <property type="term" value="F:phosphoprotein phosphatase activity"/>
    <property type="evidence" value="ECO:0007669"/>
    <property type="project" value="InterPro"/>
</dbReference>
<dbReference type="AlphaFoldDB" id="Q2G5U2"/>
<dbReference type="InterPro" id="IPR026893">
    <property type="entry name" value="Tyr/Ser_Pase_IphP-type"/>
</dbReference>
<dbReference type="KEGG" id="nar:Saro_2344"/>
<sequence>MAQDRVLPLEGIHNFRDYGGYAARGGRLRKGVLWRSGQHSEATPDDLAKVQRIGLGTVVDLRGDSEREANPCLRHEDFAGEVLFHPGETASVRGRAAHEEMAREVRSAADAHQAMLRLYETLPFRPVLVGTFRLYMQALAGRDAPSLLHCLAGKDRTGVAAALVHHLLGVHPDDMMADYLLTNTAGNAEARIEAGARHVREGFGRSMDDAAVRVLMGVDAAFLDRAFAAMIESHGSVEDYARDVLGVTPQALEAMERRLVEA</sequence>
<dbReference type="PANTHER" id="PTHR31126:SF1">
    <property type="entry name" value="TYROSINE SPECIFIC PROTEIN PHOSPHATASES DOMAIN-CONTAINING PROTEIN"/>
    <property type="match status" value="1"/>
</dbReference>
<dbReference type="Gene3D" id="3.90.190.10">
    <property type="entry name" value="Protein tyrosine phosphatase superfamily"/>
    <property type="match status" value="1"/>
</dbReference>
<dbReference type="PROSITE" id="PS00383">
    <property type="entry name" value="TYR_PHOSPHATASE_1"/>
    <property type="match status" value="1"/>
</dbReference>
<name>Q2G5U2_NOVAD</name>
<dbReference type="STRING" id="279238.Saro_2344"/>
<dbReference type="SUPFAM" id="SSF52799">
    <property type="entry name" value="(Phosphotyrosine protein) phosphatases II"/>
    <property type="match status" value="1"/>
</dbReference>
<keyword evidence="3" id="KW-1185">Reference proteome</keyword>
<comment type="similarity">
    <text evidence="1">Belongs to the protein-tyrosine phosphatase family.</text>
</comment>
<organism evidence="2 3">
    <name type="scientific">Novosphingobium aromaticivorans (strain ATCC 700278 / DSM 12444 / CCUG 56034 / CIP 105152 / NBRC 16084 / F199)</name>
    <dbReference type="NCBI Taxonomy" id="279238"/>
    <lineage>
        <taxon>Bacteria</taxon>
        <taxon>Pseudomonadati</taxon>
        <taxon>Pseudomonadota</taxon>
        <taxon>Alphaproteobacteria</taxon>
        <taxon>Sphingomonadales</taxon>
        <taxon>Sphingomonadaceae</taxon>
        <taxon>Novosphingobium</taxon>
    </lineage>
</organism>
<protein>
    <submittedName>
        <fullName evidence="2">Protein tyrosine/serine phosphatase</fullName>
    </submittedName>
</protein>
<dbReference type="EMBL" id="CP000248">
    <property type="protein sequence ID" value="ABD26781.1"/>
    <property type="molecule type" value="Genomic_DNA"/>
</dbReference>
<gene>
    <name evidence="2" type="ordered locus">Saro_2344</name>
</gene>
<evidence type="ECO:0000313" key="3">
    <source>
        <dbReference type="Proteomes" id="UP000009134"/>
    </source>
</evidence>
<dbReference type="Pfam" id="PF13350">
    <property type="entry name" value="Y_phosphatase3"/>
    <property type="match status" value="1"/>
</dbReference>
<accession>Q2G5U2</accession>
<evidence type="ECO:0000313" key="2">
    <source>
        <dbReference type="EMBL" id="ABD26781.1"/>
    </source>
</evidence>
<dbReference type="InterPro" id="IPR029021">
    <property type="entry name" value="Prot-tyrosine_phosphatase-like"/>
</dbReference>
<dbReference type="RefSeq" id="WP_011445987.1">
    <property type="nucleotide sequence ID" value="NC_007794.1"/>
</dbReference>
<proteinExistence type="inferred from homology"/>
<dbReference type="HOGENOM" id="CLU_057546_3_1_5"/>
<evidence type="ECO:0000256" key="1">
    <source>
        <dbReference type="ARBA" id="ARBA00009580"/>
    </source>
</evidence>
<dbReference type="Proteomes" id="UP000009134">
    <property type="component" value="Chromosome"/>
</dbReference>
<reference evidence="3" key="1">
    <citation type="submission" date="2006-01" db="EMBL/GenBank/DDBJ databases">
        <title>Complete sequence of Novosphingobium aromaticivorans DSM 12444.</title>
        <authorList>
            <consortium name="US DOE Joint Genome Institute"/>
            <person name="Copeland A."/>
            <person name="Lucas S."/>
            <person name="Lapidus A."/>
            <person name="Barry K."/>
            <person name="Detter J.C."/>
            <person name="Glavina T."/>
            <person name="Hammon N."/>
            <person name="Israni S."/>
            <person name="Pitluck S."/>
            <person name="Chain P."/>
            <person name="Malfatti S."/>
            <person name="Shin M."/>
            <person name="Vergez L."/>
            <person name="Schmutz J."/>
            <person name="Larimer F."/>
            <person name="Land M."/>
            <person name="Kyrpides N."/>
            <person name="Ivanova N."/>
            <person name="Fredrickson J."/>
            <person name="Balkwill D."/>
            <person name="Romine M.F."/>
            <person name="Richardson P."/>
        </authorList>
    </citation>
    <scope>NUCLEOTIDE SEQUENCE [LARGE SCALE GENOMIC DNA]</scope>
    <source>
        <strain evidence="3">ATCC 700278 / DSM 12444 / CCUG 56034 / CIP 105152 / NBRC 16084 / F199</strain>
    </source>
</reference>
<dbReference type="eggNOG" id="COG2365">
    <property type="taxonomic scope" value="Bacteria"/>
</dbReference>
<dbReference type="InterPro" id="IPR016130">
    <property type="entry name" value="Tyr_Pase_AS"/>
</dbReference>